<keyword evidence="3 6" id="KW-0067">ATP-binding</keyword>
<feature type="domain" description="ABC transporter" evidence="4">
    <location>
        <begin position="5"/>
        <end position="226"/>
    </location>
</feature>
<dbReference type="RefSeq" id="WP_163243116.1">
    <property type="nucleotide sequence ID" value="NZ_JAAIWN010000043.1"/>
</dbReference>
<dbReference type="Proteomes" id="UP000472971">
    <property type="component" value="Unassembled WGS sequence"/>
</dbReference>
<accession>A0A6B3W2L5</accession>
<keyword evidence="2" id="KW-0547">Nucleotide-binding</keyword>
<dbReference type="PROSITE" id="PS50893">
    <property type="entry name" value="ABC_TRANSPORTER_2"/>
    <property type="match status" value="1"/>
</dbReference>
<protein>
    <submittedName>
        <fullName evidence="6">ABC transporter ATP-binding protein</fullName>
    </submittedName>
</protein>
<dbReference type="InterPro" id="IPR017871">
    <property type="entry name" value="ABC_transporter-like_CS"/>
</dbReference>
<dbReference type="Gene3D" id="3.40.50.300">
    <property type="entry name" value="P-loop containing nucleotide triphosphate hydrolases"/>
    <property type="match status" value="1"/>
</dbReference>
<organism evidence="6 7">
    <name type="scientific">Bacillus aquiflavi</name>
    <dbReference type="NCBI Taxonomy" id="2672567"/>
    <lineage>
        <taxon>Bacteria</taxon>
        <taxon>Bacillati</taxon>
        <taxon>Bacillota</taxon>
        <taxon>Bacilli</taxon>
        <taxon>Bacillales</taxon>
        <taxon>Bacillaceae</taxon>
        <taxon>Bacillus</taxon>
    </lineage>
</organism>
<evidence type="ECO:0000313" key="7">
    <source>
        <dbReference type="Proteomes" id="UP000472971"/>
    </source>
</evidence>
<evidence type="ECO:0000313" key="5">
    <source>
        <dbReference type="EMBL" id="MBA4537132.1"/>
    </source>
</evidence>
<dbReference type="GO" id="GO:0016887">
    <property type="term" value="F:ATP hydrolysis activity"/>
    <property type="evidence" value="ECO:0007669"/>
    <property type="project" value="InterPro"/>
</dbReference>
<gene>
    <name evidence="6" type="ORF">G4D64_14685</name>
    <name evidence="5" type="ORF">H1Z61_08230</name>
</gene>
<evidence type="ECO:0000256" key="1">
    <source>
        <dbReference type="ARBA" id="ARBA00022448"/>
    </source>
</evidence>
<evidence type="ECO:0000256" key="3">
    <source>
        <dbReference type="ARBA" id="ARBA00022840"/>
    </source>
</evidence>
<keyword evidence="7" id="KW-1185">Reference proteome</keyword>
<dbReference type="EMBL" id="JACEIO010000016">
    <property type="protein sequence ID" value="MBA4537132.1"/>
    <property type="molecule type" value="Genomic_DNA"/>
</dbReference>
<dbReference type="Pfam" id="PF00005">
    <property type="entry name" value="ABC_tran"/>
    <property type="match status" value="1"/>
</dbReference>
<dbReference type="PANTHER" id="PTHR42939:SF1">
    <property type="entry name" value="ABC TRANSPORTER ATP-BINDING PROTEIN ALBC-RELATED"/>
    <property type="match status" value="1"/>
</dbReference>
<dbReference type="AlphaFoldDB" id="A0A6B3W2L5"/>
<dbReference type="SUPFAM" id="SSF52540">
    <property type="entry name" value="P-loop containing nucleoside triphosphate hydrolases"/>
    <property type="match status" value="1"/>
</dbReference>
<evidence type="ECO:0000313" key="6">
    <source>
        <dbReference type="EMBL" id="NEY82717.1"/>
    </source>
</evidence>
<dbReference type="InterPro" id="IPR003439">
    <property type="entry name" value="ABC_transporter-like_ATP-bd"/>
</dbReference>
<reference evidence="6 7" key="1">
    <citation type="submission" date="2020-02" db="EMBL/GenBank/DDBJ databases">
        <title>Bacillus aquiflavi sp. nov., isolated from yellow water of strong flavor Chinese baijiu in Yibin region of China.</title>
        <authorList>
            <person name="Xie J."/>
        </authorList>
    </citation>
    <scope>NUCLEOTIDE SEQUENCE [LARGE SCALE GENOMIC DNA]</scope>
    <source>
        <strain evidence="6 7">3H-10</strain>
    </source>
</reference>
<dbReference type="PROSITE" id="PS00211">
    <property type="entry name" value="ABC_TRANSPORTER_1"/>
    <property type="match status" value="1"/>
</dbReference>
<dbReference type="EMBL" id="JAAIWN010000043">
    <property type="protein sequence ID" value="NEY82717.1"/>
    <property type="molecule type" value="Genomic_DNA"/>
</dbReference>
<dbReference type="SMART" id="SM00382">
    <property type="entry name" value="AAA"/>
    <property type="match status" value="1"/>
</dbReference>
<evidence type="ECO:0000313" key="8">
    <source>
        <dbReference type="Proteomes" id="UP000570010"/>
    </source>
</evidence>
<evidence type="ECO:0000259" key="4">
    <source>
        <dbReference type="PROSITE" id="PS50893"/>
    </source>
</evidence>
<reference evidence="5 8" key="2">
    <citation type="submission" date="2020-07" db="EMBL/GenBank/DDBJ databases">
        <authorList>
            <person name="Feng H."/>
        </authorList>
    </citation>
    <scope>NUCLEOTIDE SEQUENCE [LARGE SCALE GENOMIC DNA]</scope>
    <source>
        <strain evidence="8">s-12</strain>
        <strain evidence="5">S-12</strain>
    </source>
</reference>
<dbReference type="GO" id="GO:0005524">
    <property type="term" value="F:ATP binding"/>
    <property type="evidence" value="ECO:0007669"/>
    <property type="project" value="UniProtKB-KW"/>
</dbReference>
<dbReference type="Proteomes" id="UP000570010">
    <property type="component" value="Unassembled WGS sequence"/>
</dbReference>
<keyword evidence="1" id="KW-0813">Transport</keyword>
<dbReference type="PANTHER" id="PTHR42939">
    <property type="entry name" value="ABC TRANSPORTER ATP-BINDING PROTEIN ALBC-RELATED"/>
    <property type="match status" value="1"/>
</dbReference>
<dbReference type="InterPro" id="IPR027417">
    <property type="entry name" value="P-loop_NTPase"/>
</dbReference>
<dbReference type="InterPro" id="IPR051782">
    <property type="entry name" value="ABC_Transporter_VariousFunc"/>
</dbReference>
<proteinExistence type="predicted"/>
<name>A0A6B3W2L5_9BACI</name>
<evidence type="ECO:0000256" key="2">
    <source>
        <dbReference type="ARBA" id="ARBA00022741"/>
    </source>
</evidence>
<dbReference type="InterPro" id="IPR003593">
    <property type="entry name" value="AAA+_ATPase"/>
</dbReference>
<comment type="caution">
    <text evidence="6">The sequence shown here is derived from an EMBL/GenBank/DDBJ whole genome shotgun (WGS) entry which is preliminary data.</text>
</comment>
<sequence>MGKLVELENISKAYTNKKIFSDISLTIYENQIVAILGGNGTGKSTLLRMIAGLEQPSSGKVGFPNKKIKIGYVPERFPKLLRFTPSEYLNYIGKIGGISKEYLKERIPYLLHRFKLEKLDDRWIRDLSKGNIQKVGILQAILTKPALLILDEPVSGLDLNAQQELLTVIKELKQQGTTIILTYHESNIFDDIIEKTYYLNNGSISMDNPIKNEKDEMKLIEVKYIDHSTVIQWKEVIHMESKDNRLLLYVNIKNSDSILMKILQLKGSIEAVSTVNFDF</sequence>